<dbReference type="Pfam" id="PF00884">
    <property type="entry name" value="Sulfatase"/>
    <property type="match status" value="1"/>
</dbReference>
<evidence type="ECO:0000256" key="1">
    <source>
        <dbReference type="ARBA" id="ARBA00008779"/>
    </source>
</evidence>
<protein>
    <submittedName>
        <fullName evidence="7">Arylsulfatase A-like enzyme</fullName>
    </submittedName>
    <submittedName>
        <fullName evidence="6">Sulfatase-like hydrolase/transferase</fullName>
    </submittedName>
</protein>
<evidence type="ECO:0000313" key="9">
    <source>
        <dbReference type="Proteomes" id="UP000651837"/>
    </source>
</evidence>
<evidence type="ECO:0000313" key="8">
    <source>
        <dbReference type="Proteomes" id="UP000245667"/>
    </source>
</evidence>
<comment type="caution">
    <text evidence="7">The sequence shown here is derived from an EMBL/GenBank/DDBJ whole genome shotgun (WGS) entry which is preliminary data.</text>
</comment>
<evidence type="ECO:0000256" key="3">
    <source>
        <dbReference type="ARBA" id="ARBA00022801"/>
    </source>
</evidence>
<dbReference type="RefSeq" id="WP_109652349.1">
    <property type="nucleotide sequence ID" value="NZ_JACWLN010000006.1"/>
</dbReference>
<gene>
    <name evidence="6" type="ORF">HZY62_13510</name>
    <name evidence="7" type="ORF">LX92_03061</name>
</gene>
<dbReference type="PANTHER" id="PTHR42693">
    <property type="entry name" value="ARYLSULFATASE FAMILY MEMBER"/>
    <property type="match status" value="1"/>
</dbReference>
<proteinExistence type="inferred from homology"/>
<dbReference type="EMBL" id="JACWLN010000006">
    <property type="protein sequence ID" value="MBD1261616.1"/>
    <property type="molecule type" value="Genomic_DNA"/>
</dbReference>
<evidence type="ECO:0000256" key="2">
    <source>
        <dbReference type="ARBA" id="ARBA00022723"/>
    </source>
</evidence>
<evidence type="ECO:0000259" key="5">
    <source>
        <dbReference type="Pfam" id="PF00884"/>
    </source>
</evidence>
<keyword evidence="9" id="KW-1185">Reference proteome</keyword>
<dbReference type="SUPFAM" id="SSF53649">
    <property type="entry name" value="Alkaline phosphatase-like"/>
    <property type="match status" value="1"/>
</dbReference>
<reference evidence="7 8" key="1">
    <citation type="submission" date="2018-05" db="EMBL/GenBank/DDBJ databases">
        <title>Genomic Encyclopedia of Archaeal and Bacterial Type Strains, Phase II (KMG-II): from individual species to whole genera.</title>
        <authorList>
            <person name="Goeker M."/>
        </authorList>
    </citation>
    <scope>NUCLEOTIDE SEQUENCE [LARGE SCALE GENOMIC DNA]</scope>
    <source>
        <strain evidence="7 8">DSM 23514</strain>
    </source>
</reference>
<evidence type="ECO:0000256" key="4">
    <source>
        <dbReference type="ARBA" id="ARBA00022837"/>
    </source>
</evidence>
<keyword evidence="2" id="KW-0479">Metal-binding</keyword>
<sequence length="494" mass="55659">MLRTIKYLPLIICFLSLCNCKEKTKPEIANAKVAVERPNILVVMCDDLGYSDVGFNGAKDITTPEIDKLASNGTIMTSGYVSHPFCGPSRAGLMTGKYPHTLGAQFNLPANSEVTVGKGVSLKETFISTVLHDAGYYTGAIGKWHLGPEPAYHPNRRGFDYYHGFLGGGHNYFPEQYTAAYNRQREQGKKVIFDYLKPLDHNGEEVKNPTEYLTDELSHKAVEFVDNASKRENPFFLFLAYNAPHVPLEAKAEDLEKFKDIKDENRRTYAAMVYAVDRGVGELVTALKENGQFDNTLIVFLSDNGGKVTKGATNFPLREGKGSTCEGGYRVPMFFHWPGKVASGQKFSYPVSALDFYPTFANLAQAEIPEGKELNGKDIWPAFSTGKNPRKGEMVFVLRHREGYSDVGVRQDQWKALKTNQNTWKLFNIDEDMGEENDLSHQYPEQLAQMVAGAKEWSKFHAEPQWFDPEELREIWKEKDMAKFNGTFDLDEGK</sequence>
<dbReference type="GO" id="GO:0046872">
    <property type="term" value="F:metal ion binding"/>
    <property type="evidence" value="ECO:0007669"/>
    <property type="project" value="UniProtKB-KW"/>
</dbReference>
<dbReference type="PANTHER" id="PTHR42693:SF53">
    <property type="entry name" value="ENDO-4-O-SULFATASE"/>
    <property type="match status" value="1"/>
</dbReference>
<dbReference type="PROSITE" id="PS00149">
    <property type="entry name" value="SULFATASE_2"/>
    <property type="match status" value="1"/>
</dbReference>
<dbReference type="OrthoDB" id="9764377at2"/>
<dbReference type="Gene3D" id="3.40.720.10">
    <property type="entry name" value="Alkaline Phosphatase, subunit A"/>
    <property type="match status" value="1"/>
</dbReference>
<dbReference type="GO" id="GO:0004065">
    <property type="term" value="F:arylsulfatase activity"/>
    <property type="evidence" value="ECO:0007669"/>
    <property type="project" value="TreeGrafter"/>
</dbReference>
<dbReference type="InterPro" id="IPR000917">
    <property type="entry name" value="Sulfatase_N"/>
</dbReference>
<dbReference type="Gene3D" id="3.30.1120.10">
    <property type="match status" value="1"/>
</dbReference>
<comment type="similarity">
    <text evidence="1">Belongs to the sulfatase family.</text>
</comment>
<keyword evidence="4" id="KW-0106">Calcium</keyword>
<organism evidence="7 8">
    <name type="scientific">Maribacter polysiphoniae</name>
    <dbReference type="NCBI Taxonomy" id="429344"/>
    <lineage>
        <taxon>Bacteria</taxon>
        <taxon>Pseudomonadati</taxon>
        <taxon>Bacteroidota</taxon>
        <taxon>Flavobacteriia</taxon>
        <taxon>Flavobacteriales</taxon>
        <taxon>Flavobacteriaceae</taxon>
        <taxon>Maribacter</taxon>
    </lineage>
</organism>
<reference evidence="6 9" key="2">
    <citation type="submission" date="2020-07" db="EMBL/GenBank/DDBJ databases">
        <title>The draft genome sequence of Maribacter polysiphoniae KCTC 22021.</title>
        <authorList>
            <person name="Mu L."/>
        </authorList>
    </citation>
    <scope>NUCLEOTIDE SEQUENCE [LARGE SCALE GENOMIC DNA]</scope>
    <source>
        <strain evidence="6 9">KCTC 22021</strain>
    </source>
</reference>
<feature type="domain" description="Sulfatase N-terminal" evidence="5">
    <location>
        <begin position="38"/>
        <end position="365"/>
    </location>
</feature>
<keyword evidence="3" id="KW-0378">Hydrolase</keyword>
<dbReference type="InterPro" id="IPR024607">
    <property type="entry name" value="Sulfatase_CS"/>
</dbReference>
<dbReference type="Proteomes" id="UP000245667">
    <property type="component" value="Unassembled WGS sequence"/>
</dbReference>
<evidence type="ECO:0000313" key="7">
    <source>
        <dbReference type="EMBL" id="PWK22586.1"/>
    </source>
</evidence>
<dbReference type="InterPro" id="IPR017850">
    <property type="entry name" value="Alkaline_phosphatase_core_sf"/>
</dbReference>
<dbReference type="AlphaFoldDB" id="A0A316DXX7"/>
<dbReference type="InterPro" id="IPR050738">
    <property type="entry name" value="Sulfatase"/>
</dbReference>
<evidence type="ECO:0000313" key="6">
    <source>
        <dbReference type="EMBL" id="MBD1261616.1"/>
    </source>
</evidence>
<dbReference type="EMBL" id="QGGQ01000007">
    <property type="protein sequence ID" value="PWK22586.1"/>
    <property type="molecule type" value="Genomic_DNA"/>
</dbReference>
<dbReference type="Proteomes" id="UP000651837">
    <property type="component" value="Unassembled WGS sequence"/>
</dbReference>
<accession>A0A316DXX7</accession>
<name>A0A316DXX7_9FLAO</name>